<feature type="region of interest" description="Disordered" evidence="8">
    <location>
        <begin position="594"/>
        <end position="679"/>
    </location>
</feature>
<dbReference type="InterPro" id="IPR012971">
    <property type="entry name" value="NOG2_N_dom"/>
</dbReference>
<evidence type="ECO:0000256" key="2">
    <source>
        <dbReference type="ARBA" id="ARBA00022741"/>
    </source>
</evidence>
<dbReference type="FunFam" id="3.40.50.300:FF:000559">
    <property type="entry name" value="Nuclear/nucleolar GTPase 2"/>
    <property type="match status" value="1"/>
</dbReference>
<dbReference type="InterPro" id="IPR030378">
    <property type="entry name" value="G_CP_dom"/>
</dbReference>
<dbReference type="InterPro" id="IPR023179">
    <property type="entry name" value="GTP-bd_ortho_bundle_sf"/>
</dbReference>
<dbReference type="Gene3D" id="3.40.50.300">
    <property type="entry name" value="P-loop containing nucleotide triphosphate hydrolases"/>
    <property type="match status" value="1"/>
</dbReference>
<dbReference type="InterPro" id="IPR050755">
    <property type="entry name" value="TRAFAC_YlqF/YawG_RiboMat"/>
</dbReference>
<dbReference type="SUPFAM" id="SSF52540">
    <property type="entry name" value="P-loop containing nucleoside triphosphate hydrolases"/>
    <property type="match status" value="1"/>
</dbReference>
<dbReference type="PROSITE" id="PS51721">
    <property type="entry name" value="G_CP"/>
    <property type="match status" value="1"/>
</dbReference>
<comment type="subunit">
    <text evidence="6">Interacts with LYAR and RPL23A. Interacts with the nuclear importin-beta receptor and, at a lower extent, with importin-alpha.</text>
</comment>
<dbReference type="Pfam" id="PF01926">
    <property type="entry name" value="MMR_HSR1"/>
    <property type="match status" value="1"/>
</dbReference>
<feature type="compositionally biased region" description="Basic residues" evidence="8">
    <location>
        <begin position="657"/>
        <end position="666"/>
    </location>
</feature>
<dbReference type="Gene3D" id="1.10.1580.10">
    <property type="match status" value="1"/>
</dbReference>
<evidence type="ECO:0000256" key="8">
    <source>
        <dbReference type="SAM" id="MobiDB-lite"/>
    </source>
</evidence>
<evidence type="ECO:0000256" key="1">
    <source>
        <dbReference type="ARBA" id="ARBA00004604"/>
    </source>
</evidence>
<dbReference type="CDD" id="cd01858">
    <property type="entry name" value="NGP_1"/>
    <property type="match status" value="1"/>
</dbReference>
<reference evidence="10 11" key="1">
    <citation type="submission" date="2019-04" db="EMBL/GenBank/DDBJ databases">
        <authorList>
            <consortium name="Wellcome Sanger Institute Data Sharing"/>
        </authorList>
    </citation>
    <scope>NUCLEOTIDE SEQUENCE [LARGE SCALE GENOMIC DNA]</scope>
</reference>
<dbReference type="PRINTS" id="PR00326">
    <property type="entry name" value="GTP1OBG"/>
</dbReference>
<protein>
    <recommendedName>
        <fullName evidence="7">Nucleolar GTP-binding protein 2</fullName>
    </recommendedName>
</protein>
<feature type="compositionally biased region" description="Basic and acidic residues" evidence="8">
    <location>
        <begin position="631"/>
        <end position="642"/>
    </location>
</feature>
<evidence type="ECO:0000259" key="9">
    <source>
        <dbReference type="PROSITE" id="PS51721"/>
    </source>
</evidence>
<dbReference type="Pfam" id="PF08153">
    <property type="entry name" value="NGP1NT"/>
    <property type="match status" value="2"/>
</dbReference>
<keyword evidence="3 7" id="KW-0342">GTP-binding</keyword>
<keyword evidence="2 7" id="KW-0547">Nucleotide-binding</keyword>
<name>A0A8C9TQP9_SCLFO</name>
<comment type="function">
    <text evidence="5">GTPase that associates with pre-60S ribosomal subunits in the nucleolus and is required for their nuclear export and maturation. May promote cell proliferation possibly by increasing p53/TP53 protein levels, and consequently those of its downstream product CDKN1A/p21, and decreasing RPL23A protein levels.</text>
</comment>
<dbReference type="InterPro" id="IPR006073">
    <property type="entry name" value="GTP-bd"/>
</dbReference>
<feature type="domain" description="CP-type G" evidence="9">
    <location>
        <begin position="185"/>
        <end position="346"/>
    </location>
</feature>
<dbReference type="AlphaFoldDB" id="A0A8C9TQP9"/>
<gene>
    <name evidence="10" type="primary">GNL2</name>
    <name evidence="10" type="synonym">gnl2</name>
</gene>
<dbReference type="Proteomes" id="UP000694397">
    <property type="component" value="Chromosome 18"/>
</dbReference>
<dbReference type="GO" id="GO:0005525">
    <property type="term" value="F:GTP binding"/>
    <property type="evidence" value="ECO:0007669"/>
    <property type="project" value="UniProtKB-KW"/>
</dbReference>
<keyword evidence="11" id="KW-1185">Reference proteome</keyword>
<dbReference type="PANTHER" id="PTHR11089:SF9">
    <property type="entry name" value="NUCLEOLAR GTP-BINDING PROTEIN 2"/>
    <property type="match status" value="1"/>
</dbReference>
<organism evidence="10 11">
    <name type="scientific">Scleropages formosus</name>
    <name type="common">Asian bonytongue</name>
    <name type="synonym">Osteoglossum formosum</name>
    <dbReference type="NCBI Taxonomy" id="113540"/>
    <lineage>
        <taxon>Eukaryota</taxon>
        <taxon>Metazoa</taxon>
        <taxon>Chordata</taxon>
        <taxon>Craniata</taxon>
        <taxon>Vertebrata</taxon>
        <taxon>Euteleostomi</taxon>
        <taxon>Actinopterygii</taxon>
        <taxon>Neopterygii</taxon>
        <taxon>Teleostei</taxon>
        <taxon>Osteoglossocephala</taxon>
        <taxon>Osteoglossomorpha</taxon>
        <taxon>Osteoglossiformes</taxon>
        <taxon>Osteoglossidae</taxon>
        <taxon>Scleropages</taxon>
    </lineage>
</organism>
<evidence type="ECO:0000256" key="6">
    <source>
        <dbReference type="ARBA" id="ARBA00065814"/>
    </source>
</evidence>
<dbReference type="GO" id="GO:0005730">
    <property type="term" value="C:nucleolus"/>
    <property type="evidence" value="ECO:0007669"/>
    <property type="project" value="UniProtKB-SubCell"/>
</dbReference>
<feature type="compositionally biased region" description="Low complexity" evidence="8">
    <location>
        <begin position="10"/>
        <end position="21"/>
    </location>
</feature>
<evidence type="ECO:0000256" key="4">
    <source>
        <dbReference type="ARBA" id="ARBA00023242"/>
    </source>
</evidence>
<evidence type="ECO:0000256" key="5">
    <source>
        <dbReference type="ARBA" id="ARBA00054763"/>
    </source>
</evidence>
<evidence type="ECO:0000313" key="10">
    <source>
        <dbReference type="Ensembl" id="ENSSFOP00015055340.1"/>
    </source>
</evidence>
<feature type="compositionally biased region" description="Acidic residues" evidence="8">
    <location>
        <begin position="515"/>
        <end position="539"/>
    </location>
</feature>
<reference evidence="10" key="2">
    <citation type="submission" date="2025-08" db="UniProtKB">
        <authorList>
            <consortium name="Ensembl"/>
        </authorList>
    </citation>
    <scope>IDENTIFICATION</scope>
</reference>
<dbReference type="PANTHER" id="PTHR11089">
    <property type="entry name" value="GTP-BINDING PROTEIN-RELATED"/>
    <property type="match status" value="1"/>
</dbReference>
<feature type="region of interest" description="Disordered" evidence="8">
    <location>
        <begin position="500"/>
        <end position="546"/>
    </location>
</feature>
<keyword evidence="4 7" id="KW-0539">Nucleus</keyword>
<dbReference type="Ensembl" id="ENSSFOT00015082409.1">
    <property type="protein sequence ID" value="ENSSFOP00015055340.1"/>
    <property type="gene ID" value="ENSSFOG00015020300.2"/>
</dbReference>
<feature type="region of interest" description="Disordered" evidence="8">
    <location>
        <begin position="1"/>
        <end position="35"/>
    </location>
</feature>
<accession>A0A8C9TQP9</accession>
<evidence type="ECO:0000256" key="7">
    <source>
        <dbReference type="RuleBase" id="RU364023"/>
    </source>
</evidence>
<comment type="subcellular location">
    <subcellularLocation>
        <location evidence="1 7">Nucleus</location>
        <location evidence="1 7">Nucleolus</location>
    </subcellularLocation>
</comment>
<dbReference type="FunFam" id="1.10.1580.10:FF:000001">
    <property type="entry name" value="Nucleolar GTP-binding protein 2"/>
    <property type="match status" value="1"/>
</dbReference>
<proteinExistence type="inferred from homology"/>
<comment type="similarity">
    <text evidence="7">Belongs to the TRAFAC class YlqF/YawG GTPase family. NOG2 subfamily.</text>
</comment>
<dbReference type="InterPro" id="IPR027417">
    <property type="entry name" value="P-loop_NTPase"/>
</dbReference>
<sequence>MVKPRFKGKSTINPSSSSTNPDRPKGAGGNNMRDRATIKRLNMYRQKQRCNNRGQVIKPLQYQSTVTPGTVARVEPNIKWFAEPRVMLDMVLMVTVLFFLSTHNEQNTKVHILDTETFETTFGPKAQRKRPNLLVDDMKDLAERAEAEAQNYSAEKDRDLVTEDTGVRNEARAEIFKKGQSKRIWGELYKVIDSSDVVIQVLDARDPMGTRSQSIEAYLKKEKPWKHLIFVLNKCDLIPTWVTKRWVAVLSQEYPTLAFHASLTNSFGKGSLIQLLRQFGKLHTDKKQISVGFIGYPNVGKSSIINTLRSKKVCNVAPIAGETKVWQYITLMRRIFLIDCPGVVYPSEDSETDIVLKGVVQVEKIKNPEEHVGAVLERAKPEYIQKTYRIPCWSSAEEFLEKLAFRTGKLLKGGEPDLSTVSKMVLNDWQRGRIPFFVKPPVTETDKEVSGKAAVSNFHPCIAALRSNRRKCKDMQKLLASVKQNFGKINVAPEFTEEDLEPVEMSNLSDTIGSENEDSENEADEEDAEWQVREEESEEAFNTPAKAEFKRSQELVRELDEKIAKYKQFLNRAKSKRFSAIRIPRALTEKVFSKAEQMTSRNPPPKVVTQAGKKRKVDGDSYESNPSMRLTSKERRRLDRAQKVKKVGSRYYEMHNVKNKNKNRKRPAAEGSRTMKSKR</sequence>
<reference evidence="10" key="3">
    <citation type="submission" date="2025-09" db="UniProtKB">
        <authorList>
            <consortium name="Ensembl"/>
        </authorList>
    </citation>
    <scope>IDENTIFICATION</scope>
</reference>
<evidence type="ECO:0000313" key="11">
    <source>
        <dbReference type="Proteomes" id="UP000694397"/>
    </source>
</evidence>
<evidence type="ECO:0000256" key="3">
    <source>
        <dbReference type="ARBA" id="ARBA00023134"/>
    </source>
</evidence>
<dbReference type="GeneTree" id="ENSGT00810000125524"/>
<dbReference type="InterPro" id="IPR024929">
    <property type="entry name" value="GNL2_CP_dom"/>
</dbReference>